<name>A0A934N8K2_9BACT</name>
<dbReference type="EMBL" id="JAEKNR010000073">
    <property type="protein sequence ID" value="MBJ7597694.1"/>
    <property type="molecule type" value="Genomic_DNA"/>
</dbReference>
<keyword evidence="7" id="KW-1185">Reference proteome</keyword>
<dbReference type="GO" id="GO:0030001">
    <property type="term" value="P:metal ion transport"/>
    <property type="evidence" value="ECO:0007669"/>
    <property type="project" value="InterPro"/>
</dbReference>
<dbReference type="InterPro" id="IPR050492">
    <property type="entry name" value="Bact_metal-bind_prot9"/>
</dbReference>
<organism evidence="6 7">
    <name type="scientific">Candidatus Nephthysia bennettiae</name>
    <dbReference type="NCBI Taxonomy" id="3127016"/>
    <lineage>
        <taxon>Bacteria</taxon>
        <taxon>Bacillati</taxon>
        <taxon>Candidatus Dormiibacterota</taxon>
        <taxon>Candidatus Dormibacteria</taxon>
        <taxon>Candidatus Dormibacterales</taxon>
        <taxon>Candidatus Dormibacteraceae</taxon>
        <taxon>Candidatus Nephthysia</taxon>
    </lineage>
</organism>
<dbReference type="Pfam" id="PF01297">
    <property type="entry name" value="ZnuA"/>
    <property type="match status" value="1"/>
</dbReference>
<feature type="signal peptide" evidence="5">
    <location>
        <begin position="1"/>
        <end position="33"/>
    </location>
</feature>
<feature type="chain" id="PRO_5044498063" evidence="5">
    <location>
        <begin position="34"/>
        <end position="314"/>
    </location>
</feature>
<comment type="subcellular location">
    <subcellularLocation>
        <location evidence="1">Cell envelope</location>
    </subcellularLocation>
</comment>
<gene>
    <name evidence="6" type="ORF">JF922_06375</name>
</gene>
<keyword evidence="4 5" id="KW-0732">Signal</keyword>
<dbReference type="PROSITE" id="PS51257">
    <property type="entry name" value="PROKAR_LIPOPROTEIN"/>
    <property type="match status" value="1"/>
</dbReference>
<evidence type="ECO:0000256" key="1">
    <source>
        <dbReference type="ARBA" id="ARBA00004196"/>
    </source>
</evidence>
<evidence type="ECO:0000256" key="3">
    <source>
        <dbReference type="ARBA" id="ARBA00022723"/>
    </source>
</evidence>
<evidence type="ECO:0000256" key="4">
    <source>
        <dbReference type="ARBA" id="ARBA00022729"/>
    </source>
</evidence>
<comment type="caution">
    <text evidence="6">The sequence shown here is derived from an EMBL/GenBank/DDBJ whole genome shotgun (WGS) entry which is preliminary data.</text>
</comment>
<reference evidence="6" key="1">
    <citation type="submission" date="2020-10" db="EMBL/GenBank/DDBJ databases">
        <title>Ca. Dormibacterota MAGs.</title>
        <authorList>
            <person name="Montgomery K."/>
        </authorList>
    </citation>
    <scope>NUCLEOTIDE SEQUENCE [LARGE SCALE GENOMIC DNA]</scope>
    <source>
        <strain evidence="6">SC8812_S17_10</strain>
    </source>
</reference>
<evidence type="ECO:0000313" key="7">
    <source>
        <dbReference type="Proteomes" id="UP000612893"/>
    </source>
</evidence>
<dbReference type="PANTHER" id="PTHR42953">
    <property type="entry name" value="HIGH-AFFINITY ZINC UPTAKE SYSTEM PROTEIN ZNUA-RELATED"/>
    <property type="match status" value="1"/>
</dbReference>
<keyword evidence="3" id="KW-0479">Metal-binding</keyword>
<dbReference type="AlphaFoldDB" id="A0A934N8K2"/>
<dbReference type="GO" id="GO:0046872">
    <property type="term" value="F:metal ion binding"/>
    <property type="evidence" value="ECO:0007669"/>
    <property type="project" value="UniProtKB-KW"/>
</dbReference>
<keyword evidence="2" id="KW-0813">Transport</keyword>
<dbReference type="InterPro" id="IPR006127">
    <property type="entry name" value="ZnuA-like"/>
</dbReference>
<dbReference type="Proteomes" id="UP000612893">
    <property type="component" value="Unassembled WGS sequence"/>
</dbReference>
<evidence type="ECO:0000313" key="6">
    <source>
        <dbReference type="EMBL" id="MBJ7597694.1"/>
    </source>
</evidence>
<dbReference type="GO" id="GO:0030313">
    <property type="term" value="C:cell envelope"/>
    <property type="evidence" value="ECO:0007669"/>
    <property type="project" value="UniProtKB-SubCell"/>
</dbReference>
<accession>A0A934N8K2</accession>
<proteinExistence type="predicted"/>
<evidence type="ECO:0000256" key="2">
    <source>
        <dbReference type="ARBA" id="ARBA00022448"/>
    </source>
</evidence>
<evidence type="ECO:0000256" key="5">
    <source>
        <dbReference type="SAM" id="SignalP"/>
    </source>
</evidence>
<dbReference type="Gene3D" id="3.40.50.1980">
    <property type="entry name" value="Nitrogenase molybdenum iron protein domain"/>
    <property type="match status" value="2"/>
</dbReference>
<dbReference type="SUPFAM" id="SSF53807">
    <property type="entry name" value="Helical backbone' metal receptor"/>
    <property type="match status" value="1"/>
</dbReference>
<dbReference type="RefSeq" id="WP_338200125.1">
    <property type="nucleotide sequence ID" value="NZ_JAEKNR010000073.1"/>
</dbReference>
<protein>
    <submittedName>
        <fullName evidence="6">Zinc ABC transporter substrate-binding protein</fullName>
    </submittedName>
</protein>
<dbReference type="PANTHER" id="PTHR42953:SF1">
    <property type="entry name" value="METAL-BINDING PROTEIN HI_0362-RELATED"/>
    <property type="match status" value="1"/>
</dbReference>
<sequence>MSLRNCLSQLWVAASTALALLIAGCGGGGPSTAGLPGRQAEPVYPFDAGAITVTGTENFYGDVLHQLGGSRLRIYSFLSDPTADPHQYESNASNARAVADSRLVVKNGLGYDSFMDKLLKASPRSDRVVIDVQQLIGAKDGANVHLWYDPTVMPRVARAASEALRKLDPANASTYDANLAAFSASLNPVSEEAASLKQRYAGAPIAFTEPVFGYMADAIGLTVKSPEQFMKAVEEGNDPPSQAVAQEQDLITKHQVKVLMYNSQTVTKVTGNVKDLAVRSGVPIIGVSETAPPGKSFQDWQLGTLKELEGALAR</sequence>